<name>A0A8E2BFK8_9HYPH</name>
<comment type="caution">
    <text evidence="1">The sequence shown here is derived from an EMBL/GenBank/DDBJ whole genome shotgun (WGS) entry which is preliminary data.</text>
</comment>
<dbReference type="Gene3D" id="3.40.50.2000">
    <property type="entry name" value="Glycogen Phosphorylase B"/>
    <property type="match status" value="1"/>
</dbReference>
<reference evidence="1 2" key="1">
    <citation type="submission" date="2020-08" db="EMBL/GenBank/DDBJ databases">
        <title>Genomic Encyclopedia of Type Strains, Phase IV (KMG-IV): sequencing the most valuable type-strain genomes for metagenomic binning, comparative biology and taxonomic classification.</title>
        <authorList>
            <person name="Goeker M."/>
        </authorList>
    </citation>
    <scope>NUCLEOTIDE SEQUENCE [LARGE SCALE GENOMIC DNA]</scope>
    <source>
        <strain evidence="1 2">DSM 17454</strain>
    </source>
</reference>
<gene>
    <name evidence="1" type="ORF">HNQ96_005489</name>
</gene>
<evidence type="ECO:0000313" key="2">
    <source>
        <dbReference type="Proteomes" id="UP000532373"/>
    </source>
</evidence>
<evidence type="ECO:0000313" key="1">
    <source>
        <dbReference type="EMBL" id="MBB6469599.1"/>
    </source>
</evidence>
<dbReference type="RefSeq" id="WP_184773112.1">
    <property type="nucleotide sequence ID" value="NZ_JACHGI010000017.1"/>
</dbReference>
<proteinExistence type="predicted"/>
<organism evidence="1 2">
    <name type="scientific">Aminobacter carboxidus</name>
    <dbReference type="NCBI Taxonomy" id="376165"/>
    <lineage>
        <taxon>Bacteria</taxon>
        <taxon>Pseudomonadati</taxon>
        <taxon>Pseudomonadota</taxon>
        <taxon>Alphaproteobacteria</taxon>
        <taxon>Hyphomicrobiales</taxon>
        <taxon>Phyllobacteriaceae</taxon>
        <taxon>Aminobacter</taxon>
    </lineage>
</organism>
<dbReference type="AlphaFoldDB" id="A0A8E2BFK8"/>
<sequence>MKRHDLVILTGKQRPFLNDLWLQVREKLRGEERRYGGHRGVTRSLVEGLQQISGVDWLYARRYGRLRAKTVHAVADARSVRTGIAAKRNGLCDRLIVGPNIVVRAFEEDSVLASPEIDMVLVPSRWVKAAYEADEPRLIGRIAVWPAGVDADHWAPTGGPRRTVLLYEKRQPEAAEDAAEVVRSAGFEPVTIRYGHYQPEEFKRALDHAIVCVVVGQSESQGLALAEAWSMDVPTFVRRFDVIPEEGTPCSAAPYLTPSTGAFWSSNDDLKRLLASGTDAYAPRDWVLANNTDSHAAQALLQIAFPQGTKAQTQAA</sequence>
<dbReference type="SUPFAM" id="SSF53756">
    <property type="entry name" value="UDP-Glycosyltransferase/glycogen phosphorylase"/>
    <property type="match status" value="1"/>
</dbReference>
<dbReference type="Proteomes" id="UP000532373">
    <property type="component" value="Unassembled WGS sequence"/>
</dbReference>
<accession>A0A8E2BFK8</accession>
<protein>
    <submittedName>
        <fullName evidence="1">Glycosyltransferase involved in cell wall biosynthesis</fullName>
    </submittedName>
</protein>
<dbReference type="EMBL" id="JACHGI010000017">
    <property type="protein sequence ID" value="MBB6469599.1"/>
    <property type="molecule type" value="Genomic_DNA"/>
</dbReference>